<dbReference type="Proteomes" id="UP001367676">
    <property type="component" value="Unassembled WGS sequence"/>
</dbReference>
<reference evidence="3 4" key="1">
    <citation type="submission" date="2024-03" db="EMBL/GenBank/DDBJ databases">
        <title>Adaptation during the transition from Ophiocordyceps entomopathogen to insect associate is accompanied by gene loss and intensified selection.</title>
        <authorList>
            <person name="Ward C.M."/>
            <person name="Onetto C.A."/>
            <person name="Borneman A.R."/>
        </authorList>
    </citation>
    <scope>NUCLEOTIDE SEQUENCE [LARGE SCALE GENOMIC DNA]</scope>
    <source>
        <strain evidence="3">AWRI1</strain>
        <tissue evidence="3">Single Adult Female</tissue>
    </source>
</reference>
<dbReference type="GO" id="GO:0019853">
    <property type="term" value="P:L-ascorbic acid biosynthetic process"/>
    <property type="evidence" value="ECO:0007669"/>
    <property type="project" value="TreeGrafter"/>
</dbReference>
<name>A0AAN9Y9H2_9HEMI</name>
<accession>A0AAN9Y9H2</accession>
<comment type="caution">
    <text evidence="3">The sequence shown here is derived from an EMBL/GenBank/DDBJ whole genome shotgun (WGS) entry which is preliminary data.</text>
</comment>
<protein>
    <recommendedName>
        <fullName evidence="2">SMP-30/Gluconolactonase/LRE-like region domain-containing protein</fullName>
    </recommendedName>
</protein>
<keyword evidence="4" id="KW-1185">Reference proteome</keyword>
<dbReference type="Pfam" id="PF08450">
    <property type="entry name" value="SGL"/>
    <property type="match status" value="1"/>
</dbReference>
<dbReference type="PRINTS" id="PR01790">
    <property type="entry name" value="SMP30FAMILY"/>
</dbReference>
<dbReference type="Gene3D" id="2.120.10.30">
    <property type="entry name" value="TolB, C-terminal domain"/>
    <property type="match status" value="1"/>
</dbReference>
<dbReference type="AlphaFoldDB" id="A0AAN9Y9H2"/>
<proteinExistence type="inferred from homology"/>
<dbReference type="GO" id="GO:0004341">
    <property type="term" value="F:gluconolactonase activity"/>
    <property type="evidence" value="ECO:0007669"/>
    <property type="project" value="TreeGrafter"/>
</dbReference>
<evidence type="ECO:0000313" key="4">
    <source>
        <dbReference type="Proteomes" id="UP001367676"/>
    </source>
</evidence>
<evidence type="ECO:0000313" key="3">
    <source>
        <dbReference type="EMBL" id="KAK7605208.1"/>
    </source>
</evidence>
<dbReference type="PANTHER" id="PTHR10907:SF66">
    <property type="entry name" value="MIP34848P1-RELATED"/>
    <property type="match status" value="1"/>
</dbReference>
<feature type="domain" description="SMP-30/Gluconolactonase/LRE-like region" evidence="2">
    <location>
        <begin position="17"/>
        <end position="271"/>
    </location>
</feature>
<evidence type="ECO:0000259" key="2">
    <source>
        <dbReference type="Pfam" id="PF08450"/>
    </source>
</evidence>
<dbReference type="GO" id="GO:0005509">
    <property type="term" value="F:calcium ion binding"/>
    <property type="evidence" value="ECO:0007669"/>
    <property type="project" value="TreeGrafter"/>
</dbReference>
<sequence length="307" mass="33735">MDVQVKTVAGPLEYGYAPFWYEKTRALYFVNVYQSEVHKYNPVTKEHTIARVGNKPVSFIVPIDDFNDKFLIGYGANLAAITWDEVSGRTSSPKIIENVESAPGNMVTDAKISPGGVLFVGSSGPGDLPSKNLKFNKAALYSFKDCEMKTLIPNISASSGMAWSRTEKTFYFIDSPELRVERYCYDKDANELTRGCVIYEFKDDALPGYPCGMTIDQDGHLWIGCYNGGQVIKINPQSGKSTAKIEIPQCPQITSVIFGGENLDTLYVLSAAYKLDSKMNNAGFVFEVTGLGVKGSASKSLCLIPKK</sequence>
<dbReference type="InterPro" id="IPR013658">
    <property type="entry name" value="SGL"/>
</dbReference>
<evidence type="ECO:0000256" key="1">
    <source>
        <dbReference type="ARBA" id="ARBA00008853"/>
    </source>
</evidence>
<comment type="similarity">
    <text evidence="1">Belongs to the SMP-30/CGR1 family.</text>
</comment>
<dbReference type="InterPro" id="IPR011042">
    <property type="entry name" value="6-blade_b-propeller_TolB-like"/>
</dbReference>
<dbReference type="PANTHER" id="PTHR10907">
    <property type="entry name" value="REGUCALCIN"/>
    <property type="match status" value="1"/>
</dbReference>
<gene>
    <name evidence="3" type="ORF">V9T40_007066</name>
</gene>
<dbReference type="InterPro" id="IPR005511">
    <property type="entry name" value="SMP-30"/>
</dbReference>
<dbReference type="SUPFAM" id="SSF63829">
    <property type="entry name" value="Calcium-dependent phosphotriesterase"/>
    <property type="match status" value="1"/>
</dbReference>
<dbReference type="EMBL" id="JBBCAQ010000002">
    <property type="protein sequence ID" value="KAK7605208.1"/>
    <property type="molecule type" value="Genomic_DNA"/>
</dbReference>
<organism evidence="3 4">
    <name type="scientific">Parthenolecanium corni</name>
    <dbReference type="NCBI Taxonomy" id="536013"/>
    <lineage>
        <taxon>Eukaryota</taxon>
        <taxon>Metazoa</taxon>
        <taxon>Ecdysozoa</taxon>
        <taxon>Arthropoda</taxon>
        <taxon>Hexapoda</taxon>
        <taxon>Insecta</taxon>
        <taxon>Pterygota</taxon>
        <taxon>Neoptera</taxon>
        <taxon>Paraneoptera</taxon>
        <taxon>Hemiptera</taxon>
        <taxon>Sternorrhyncha</taxon>
        <taxon>Coccoidea</taxon>
        <taxon>Coccidae</taxon>
        <taxon>Parthenolecanium</taxon>
    </lineage>
</organism>